<organism evidence="4 5">
    <name type="scientific">Abyssalbus ytuae</name>
    <dbReference type="NCBI Taxonomy" id="2926907"/>
    <lineage>
        <taxon>Bacteria</taxon>
        <taxon>Pseudomonadati</taxon>
        <taxon>Bacteroidota</taxon>
        <taxon>Flavobacteriia</taxon>
        <taxon>Flavobacteriales</taxon>
        <taxon>Flavobacteriaceae</taxon>
        <taxon>Abyssalbus</taxon>
    </lineage>
</organism>
<dbReference type="InterPro" id="IPR014718">
    <property type="entry name" value="GH-type_carb-bd"/>
</dbReference>
<sequence length="295" mass="33418">MKNSEFVSVKSDKTEVNITKTGAEICSIKNKNGIEFMWNANPEIWGSFAPVLFPVIGALKNGKYSFEGKEYTVPKHGFIRNNSSLIIKDHTENSVTFQYPYNRESLKNYPFKFEFNITFSVTGNRLTVNHLINNKGNSPMYFSLGGHPAFKCPLYENESYDDYYLQFEKNETLNTYLLNGNGLQTGTAAPLLNNQSVLPLKHSLFDNDALILKNLKSRNISLNHKQKGPVLNVEFNDFNYVGIWAKPNGNFVCIEPWLGITDHENTNSNFAEKEGIIKLNPKTGFTASYSIQILV</sequence>
<evidence type="ECO:0000256" key="2">
    <source>
        <dbReference type="ARBA" id="ARBA00011245"/>
    </source>
</evidence>
<dbReference type="InterPro" id="IPR037481">
    <property type="entry name" value="LacX"/>
</dbReference>
<evidence type="ECO:0000256" key="1">
    <source>
        <dbReference type="ARBA" id="ARBA00001913"/>
    </source>
</evidence>
<dbReference type="InterPro" id="IPR008183">
    <property type="entry name" value="Aldose_1/G6P_1-epimerase"/>
</dbReference>
<dbReference type="AlphaFoldDB" id="A0A9E6ZL30"/>
<dbReference type="SUPFAM" id="SSF74650">
    <property type="entry name" value="Galactose mutarotase-like"/>
    <property type="match status" value="1"/>
</dbReference>
<protein>
    <submittedName>
        <fullName evidence="4">Aldose 1-epimerase family protein</fullName>
    </submittedName>
</protein>
<dbReference type="GO" id="GO:0030246">
    <property type="term" value="F:carbohydrate binding"/>
    <property type="evidence" value="ECO:0007669"/>
    <property type="project" value="InterPro"/>
</dbReference>
<comment type="cofactor">
    <cofactor evidence="1">
        <name>Ca(2+)</name>
        <dbReference type="ChEBI" id="CHEBI:29108"/>
    </cofactor>
</comment>
<evidence type="ECO:0000313" key="4">
    <source>
        <dbReference type="EMBL" id="UOB17744.1"/>
    </source>
</evidence>
<keyword evidence="3" id="KW-0106">Calcium</keyword>
<comment type="subunit">
    <text evidence="2">Monomer.</text>
</comment>
<name>A0A9E6ZL30_9FLAO</name>
<dbReference type="EMBL" id="CP094358">
    <property type="protein sequence ID" value="UOB17744.1"/>
    <property type="molecule type" value="Genomic_DNA"/>
</dbReference>
<dbReference type="CDD" id="cd09024">
    <property type="entry name" value="Aldose_epim_lacX"/>
    <property type="match status" value="1"/>
</dbReference>
<dbReference type="KEGG" id="fbm:MQE35_00250"/>
<proteinExistence type="predicted"/>
<dbReference type="RefSeq" id="WP_255843432.1">
    <property type="nucleotide sequence ID" value="NZ_CP094358.1"/>
</dbReference>
<gene>
    <name evidence="4" type="ORF">MQE35_00250</name>
</gene>
<dbReference type="Pfam" id="PF01263">
    <property type="entry name" value="Aldose_epim"/>
    <property type="match status" value="1"/>
</dbReference>
<reference evidence="4" key="1">
    <citation type="submission" date="2022-03" db="EMBL/GenBank/DDBJ databases">
        <title>Description of Abyssus ytuae gen. nov., sp. nov., a novel member of the family Flavobacteriaceae isolated from the sediment of Mariana Trench.</title>
        <authorList>
            <person name="Zhang J."/>
            <person name="Xu X."/>
        </authorList>
    </citation>
    <scope>NUCLEOTIDE SEQUENCE</scope>
    <source>
        <strain evidence="4">MT3330</strain>
    </source>
</reference>
<dbReference type="GO" id="GO:0016853">
    <property type="term" value="F:isomerase activity"/>
    <property type="evidence" value="ECO:0007669"/>
    <property type="project" value="InterPro"/>
</dbReference>
<evidence type="ECO:0000256" key="3">
    <source>
        <dbReference type="ARBA" id="ARBA00022837"/>
    </source>
</evidence>
<keyword evidence="5" id="KW-1185">Reference proteome</keyword>
<accession>A0A9E6ZL30</accession>
<evidence type="ECO:0000313" key="5">
    <source>
        <dbReference type="Proteomes" id="UP000831290"/>
    </source>
</evidence>
<dbReference type="Proteomes" id="UP000831290">
    <property type="component" value="Chromosome"/>
</dbReference>
<dbReference type="GO" id="GO:0005975">
    <property type="term" value="P:carbohydrate metabolic process"/>
    <property type="evidence" value="ECO:0007669"/>
    <property type="project" value="InterPro"/>
</dbReference>
<dbReference type="InterPro" id="IPR011013">
    <property type="entry name" value="Gal_mutarotase_sf_dom"/>
</dbReference>
<dbReference type="Gene3D" id="2.70.98.10">
    <property type="match status" value="1"/>
</dbReference>